<evidence type="ECO:0000259" key="2">
    <source>
        <dbReference type="Pfam" id="PF00296"/>
    </source>
</evidence>
<reference evidence="4" key="1">
    <citation type="journal article" date="2019" name="Int. J. Syst. Evol. Microbiol.">
        <title>The Global Catalogue of Microorganisms (GCM) 10K type strain sequencing project: providing services to taxonomists for standard genome sequencing and annotation.</title>
        <authorList>
            <consortium name="The Broad Institute Genomics Platform"/>
            <consortium name="The Broad Institute Genome Sequencing Center for Infectious Disease"/>
            <person name="Wu L."/>
            <person name="Ma J."/>
        </authorList>
    </citation>
    <scope>NUCLEOTIDE SEQUENCE [LARGE SCALE GENOMIC DNA]</scope>
    <source>
        <strain evidence="4">CGMCC 4.1415</strain>
    </source>
</reference>
<dbReference type="RefSeq" id="WP_378231346.1">
    <property type="nucleotide sequence ID" value="NZ_JBHSLL010000056.1"/>
</dbReference>
<dbReference type="EC" id="1.-.-.-" evidence="3"/>
<gene>
    <name evidence="3" type="ORF">ACFPLB_15695</name>
</gene>
<accession>A0ABW0H2T4</accession>
<dbReference type="InterPro" id="IPR036661">
    <property type="entry name" value="Luciferase-like_sf"/>
</dbReference>
<dbReference type="EMBL" id="JBHSLL010000056">
    <property type="protein sequence ID" value="MFC5387402.1"/>
    <property type="molecule type" value="Genomic_DNA"/>
</dbReference>
<dbReference type="CDD" id="cd00347">
    <property type="entry name" value="Flavin_utilizing_monoxygenases"/>
    <property type="match status" value="1"/>
</dbReference>
<protein>
    <submittedName>
        <fullName evidence="3">LLM class flavin-dependent oxidoreductase</fullName>
        <ecNumber evidence="3">1.-.-.-</ecNumber>
    </submittedName>
</protein>
<dbReference type="InterPro" id="IPR011251">
    <property type="entry name" value="Luciferase-like_dom"/>
</dbReference>
<name>A0ABW0H2T4_9HYPH</name>
<dbReference type="NCBIfam" id="TIGR03558">
    <property type="entry name" value="oxido_grp_1"/>
    <property type="match status" value="1"/>
</dbReference>
<keyword evidence="4" id="KW-1185">Reference proteome</keyword>
<dbReference type="InterPro" id="IPR019949">
    <property type="entry name" value="CmoO-like"/>
</dbReference>
<feature type="domain" description="Luciferase-like" evidence="2">
    <location>
        <begin position="4"/>
        <end position="300"/>
    </location>
</feature>
<dbReference type="Gene3D" id="3.20.20.30">
    <property type="entry name" value="Luciferase-like domain"/>
    <property type="match status" value="1"/>
</dbReference>
<comment type="similarity">
    <text evidence="1">To bacterial alkanal monooxygenase alpha and beta chains.</text>
</comment>
<dbReference type="Proteomes" id="UP001596016">
    <property type="component" value="Unassembled WGS sequence"/>
</dbReference>
<dbReference type="GO" id="GO:0016491">
    <property type="term" value="F:oxidoreductase activity"/>
    <property type="evidence" value="ECO:0007669"/>
    <property type="project" value="UniProtKB-KW"/>
</dbReference>
<dbReference type="SUPFAM" id="SSF51679">
    <property type="entry name" value="Bacterial luciferase-like"/>
    <property type="match status" value="1"/>
</dbReference>
<evidence type="ECO:0000313" key="4">
    <source>
        <dbReference type="Proteomes" id="UP001596016"/>
    </source>
</evidence>
<sequence>MTKLSILELGRVRQGGSRRAALDEARELAQQAETWGYERIWVAEHHNMPAVSTAATSLVIAHIAAGTTRIRVGAGGIMLPNHAPYIIAEQFGTLETLFPGRIDLGLGRAPGTDQLTLRALRRDPASAENFPSDVQELQAFLADAVAGQRIEAVPGSGANVPLWILGSSLFGAYLAAELGLPYGFASHFAPQALDQALEVYRSRFKPSKQLSQPYVLIGVNVIAAETDAEARFLATSQQMSFTDIFRGARNLTQPPIEDIESYWTPTEKVQVMQMLSCSVVGSPATVREGLDNLLARTGTDELMIISDMFDPAKRLRSFELIAATMGKK</sequence>
<dbReference type="InterPro" id="IPR050766">
    <property type="entry name" value="Bact_Lucif_Oxidored"/>
</dbReference>
<comment type="caution">
    <text evidence="3">The sequence shown here is derived from an EMBL/GenBank/DDBJ whole genome shotgun (WGS) entry which is preliminary data.</text>
</comment>
<proteinExistence type="predicted"/>
<evidence type="ECO:0000256" key="1">
    <source>
        <dbReference type="ARBA" id="ARBA00007789"/>
    </source>
</evidence>
<dbReference type="PANTHER" id="PTHR30137:SF6">
    <property type="entry name" value="LUCIFERASE-LIKE MONOOXYGENASE"/>
    <property type="match status" value="1"/>
</dbReference>
<dbReference type="Pfam" id="PF00296">
    <property type="entry name" value="Bac_luciferase"/>
    <property type="match status" value="1"/>
</dbReference>
<organism evidence="3 4">
    <name type="scientific">Aquamicrobium segne</name>
    <dbReference type="NCBI Taxonomy" id="469547"/>
    <lineage>
        <taxon>Bacteria</taxon>
        <taxon>Pseudomonadati</taxon>
        <taxon>Pseudomonadota</taxon>
        <taxon>Alphaproteobacteria</taxon>
        <taxon>Hyphomicrobiales</taxon>
        <taxon>Phyllobacteriaceae</taxon>
        <taxon>Aquamicrobium</taxon>
    </lineage>
</organism>
<keyword evidence="3" id="KW-0560">Oxidoreductase</keyword>
<dbReference type="PANTHER" id="PTHR30137">
    <property type="entry name" value="LUCIFERASE-LIKE MONOOXYGENASE"/>
    <property type="match status" value="1"/>
</dbReference>
<evidence type="ECO:0000313" key="3">
    <source>
        <dbReference type="EMBL" id="MFC5387402.1"/>
    </source>
</evidence>